<dbReference type="InterPro" id="IPR010323">
    <property type="entry name" value="DUF924"/>
</dbReference>
<reference evidence="3" key="1">
    <citation type="journal article" date="2019" name="Int. J. Syst. Evol. Microbiol.">
        <title>The Global Catalogue of Microorganisms (GCM) 10K type strain sequencing project: providing services to taxonomists for standard genome sequencing and annotation.</title>
        <authorList>
            <consortium name="The Broad Institute Genomics Platform"/>
            <consortium name="The Broad Institute Genome Sequencing Center for Infectious Disease"/>
            <person name="Wu L."/>
            <person name="Ma J."/>
        </authorList>
    </citation>
    <scope>NUCLEOTIDE SEQUENCE [LARGE SCALE GENOMIC DNA]</scope>
    <source>
        <strain evidence="3">NBRC 101365</strain>
    </source>
</reference>
<dbReference type="Gene3D" id="1.25.40.10">
    <property type="entry name" value="Tetratricopeptide repeat domain"/>
    <property type="match status" value="1"/>
</dbReference>
<organism evidence="2 3">
    <name type="scientific">Labrys miyagiensis</name>
    <dbReference type="NCBI Taxonomy" id="346912"/>
    <lineage>
        <taxon>Bacteria</taxon>
        <taxon>Pseudomonadati</taxon>
        <taxon>Pseudomonadota</taxon>
        <taxon>Alphaproteobacteria</taxon>
        <taxon>Hyphomicrobiales</taxon>
        <taxon>Xanthobacteraceae</taxon>
        <taxon>Labrys</taxon>
    </lineage>
</organism>
<evidence type="ECO:0000256" key="1">
    <source>
        <dbReference type="SAM" id="MobiDB-lite"/>
    </source>
</evidence>
<dbReference type="EMBL" id="BSPC01000069">
    <property type="protein sequence ID" value="GLS23052.1"/>
    <property type="molecule type" value="Genomic_DNA"/>
</dbReference>
<proteinExistence type="predicted"/>
<gene>
    <name evidence="2" type="ORF">GCM10007874_60720</name>
</gene>
<dbReference type="Pfam" id="PF06041">
    <property type="entry name" value="DUF924"/>
    <property type="match status" value="1"/>
</dbReference>
<evidence type="ECO:0000313" key="2">
    <source>
        <dbReference type="EMBL" id="GLS23052.1"/>
    </source>
</evidence>
<feature type="region of interest" description="Disordered" evidence="1">
    <location>
        <begin position="1"/>
        <end position="21"/>
    </location>
</feature>
<dbReference type="Proteomes" id="UP001156882">
    <property type="component" value="Unassembled WGS sequence"/>
</dbReference>
<dbReference type="SUPFAM" id="SSF48452">
    <property type="entry name" value="TPR-like"/>
    <property type="match status" value="1"/>
</dbReference>
<evidence type="ECO:0008006" key="4">
    <source>
        <dbReference type="Google" id="ProtNLM"/>
    </source>
</evidence>
<keyword evidence="3" id="KW-1185">Reference proteome</keyword>
<protein>
    <recommendedName>
        <fullName evidence="4">DUF924 family protein</fullName>
    </recommendedName>
</protein>
<dbReference type="InterPro" id="IPR011990">
    <property type="entry name" value="TPR-like_helical_dom_sf"/>
</dbReference>
<dbReference type="Gene3D" id="1.20.58.320">
    <property type="entry name" value="TPR-like"/>
    <property type="match status" value="1"/>
</dbReference>
<sequence>MGTLSGIASPEGKGEKPMVSLSSSAKGDLGVARALVAFWSEAGPERWFERDTAFDRVFHERFLAAHEAAAAGELADWSASPTGALALVLLLDQFPRNCFRGVPRMYATDAQARAVAAAAIEAGHDRQVEQALRVFFYLPFQHAEDLADQDRSVALHQAFYPSYLQYAEGHRDIIRRFGRFPHRNAILGRATTPEEQHFLDEGGFVG</sequence>
<name>A0ABQ6CXQ3_9HYPH</name>
<evidence type="ECO:0000313" key="3">
    <source>
        <dbReference type="Proteomes" id="UP001156882"/>
    </source>
</evidence>
<accession>A0ABQ6CXQ3</accession>
<comment type="caution">
    <text evidence="2">The sequence shown here is derived from an EMBL/GenBank/DDBJ whole genome shotgun (WGS) entry which is preliminary data.</text>
</comment>